<dbReference type="InterPro" id="IPR001516">
    <property type="entry name" value="Proton_antipo_N"/>
</dbReference>
<dbReference type="InterPro" id="IPR001750">
    <property type="entry name" value="ND/Mrp_TM"/>
</dbReference>
<keyword evidence="5 8" id="KW-1133">Transmembrane helix</keyword>
<evidence type="ECO:0000256" key="5">
    <source>
        <dbReference type="ARBA" id="ARBA00022989"/>
    </source>
</evidence>
<keyword evidence="12" id="KW-1185">Reference proteome</keyword>
<evidence type="ECO:0000256" key="6">
    <source>
        <dbReference type="ARBA" id="ARBA00023136"/>
    </source>
</evidence>
<evidence type="ECO:0000259" key="9">
    <source>
        <dbReference type="Pfam" id="PF00361"/>
    </source>
</evidence>
<evidence type="ECO:0000256" key="3">
    <source>
        <dbReference type="ARBA" id="ARBA00022475"/>
    </source>
</evidence>
<feature type="transmembrane region" description="Helical" evidence="8">
    <location>
        <begin position="312"/>
        <end position="332"/>
    </location>
</feature>
<dbReference type="InterPro" id="IPR050586">
    <property type="entry name" value="CPA3_Na-H_Antiporter_D"/>
</dbReference>
<dbReference type="Pfam" id="PF00361">
    <property type="entry name" value="Proton_antipo_M"/>
    <property type="match status" value="1"/>
</dbReference>
<feature type="transmembrane region" description="Helical" evidence="8">
    <location>
        <begin position="272"/>
        <end position="292"/>
    </location>
</feature>
<proteinExistence type="inferred from homology"/>
<feature type="transmembrane region" description="Helical" evidence="8">
    <location>
        <begin position="110"/>
        <end position="129"/>
    </location>
</feature>
<comment type="caution">
    <text evidence="11">The sequence shown here is derived from an EMBL/GenBank/DDBJ whole genome shotgun (WGS) entry which is preliminary data.</text>
</comment>
<dbReference type="Pfam" id="PF00662">
    <property type="entry name" value="Proton_antipo_N"/>
    <property type="match status" value="1"/>
</dbReference>
<dbReference type="PRINTS" id="PR01437">
    <property type="entry name" value="NUOXDRDTASE4"/>
</dbReference>
<organism evidence="11 12">
    <name type="scientific">Brachybacterium muris UCD-AY4</name>
    <dbReference type="NCBI Taxonomy" id="1249481"/>
    <lineage>
        <taxon>Bacteria</taxon>
        <taxon>Bacillati</taxon>
        <taxon>Actinomycetota</taxon>
        <taxon>Actinomycetes</taxon>
        <taxon>Micrococcales</taxon>
        <taxon>Dermabacteraceae</taxon>
        <taxon>Brachybacterium</taxon>
    </lineage>
</organism>
<keyword evidence="4 7" id="KW-0812">Transmembrane</keyword>
<feature type="transmembrane region" description="Helical" evidence="8">
    <location>
        <begin position="77"/>
        <end position="98"/>
    </location>
</feature>
<evidence type="ECO:0000256" key="1">
    <source>
        <dbReference type="ARBA" id="ARBA00004651"/>
    </source>
</evidence>
<dbReference type="HOGENOM" id="CLU_007100_9_2_11"/>
<feature type="transmembrane region" description="Helical" evidence="8">
    <location>
        <begin position="209"/>
        <end position="233"/>
    </location>
</feature>
<evidence type="ECO:0000259" key="10">
    <source>
        <dbReference type="Pfam" id="PF00662"/>
    </source>
</evidence>
<evidence type="ECO:0000256" key="2">
    <source>
        <dbReference type="ARBA" id="ARBA00005346"/>
    </source>
</evidence>
<evidence type="ECO:0000256" key="8">
    <source>
        <dbReference type="SAM" id="Phobius"/>
    </source>
</evidence>
<feature type="domain" description="NADH-Ubiquinone oxidoreductase (complex I) chain 5 N-terminal" evidence="10">
    <location>
        <begin position="68"/>
        <end position="97"/>
    </location>
</feature>
<dbReference type="GO" id="GO:0042773">
    <property type="term" value="P:ATP synthesis coupled electron transport"/>
    <property type="evidence" value="ECO:0007669"/>
    <property type="project" value="InterPro"/>
</dbReference>
<feature type="transmembrane region" description="Helical" evidence="8">
    <location>
        <begin position="407"/>
        <end position="431"/>
    </location>
</feature>
<comment type="subcellular location">
    <subcellularLocation>
        <location evidence="1">Cell membrane</location>
        <topology evidence="1">Multi-pass membrane protein</topology>
    </subcellularLocation>
    <subcellularLocation>
        <location evidence="7">Membrane</location>
        <topology evidence="7">Multi-pass membrane protein</topology>
    </subcellularLocation>
</comment>
<comment type="similarity">
    <text evidence="2">Belongs to the CPA3 antiporters (TC 2.A.63) subunit D family.</text>
</comment>
<gene>
    <name evidence="11" type="ORF">D641_0100380</name>
</gene>
<dbReference type="InterPro" id="IPR003918">
    <property type="entry name" value="NADH_UbQ_OxRdtase"/>
</dbReference>
<feature type="transmembrane region" description="Helical" evidence="8">
    <location>
        <begin position="239"/>
        <end position="260"/>
    </location>
</feature>
<feature type="transmembrane region" description="Helical" evidence="8">
    <location>
        <begin position="136"/>
        <end position="157"/>
    </location>
</feature>
<keyword evidence="3" id="KW-1003">Cell membrane</keyword>
<feature type="domain" description="NADH:quinone oxidoreductase/Mrp antiporter transmembrane" evidence="9">
    <location>
        <begin position="130"/>
        <end position="417"/>
    </location>
</feature>
<dbReference type="GO" id="GO:0005886">
    <property type="term" value="C:plasma membrane"/>
    <property type="evidence" value="ECO:0007669"/>
    <property type="project" value="UniProtKB-SubCell"/>
</dbReference>
<dbReference type="AlphaFoldDB" id="A0A022L0P2"/>
<keyword evidence="6 8" id="KW-0472">Membrane</keyword>
<protein>
    <submittedName>
        <fullName evidence="11">Monovalent cation/H+ antiporter subunit D</fullName>
    </submittedName>
</protein>
<evidence type="ECO:0000256" key="4">
    <source>
        <dbReference type="ARBA" id="ARBA00022692"/>
    </source>
</evidence>
<dbReference type="EMBL" id="AORC01000002">
    <property type="protein sequence ID" value="EYT50972.1"/>
    <property type="molecule type" value="Genomic_DNA"/>
</dbReference>
<sequence length="517" mass="55090">MELLLALPVLLPLGGAAVTLLLRHHLRIQLGVTILTLLVNFTVALVLAYYVNAESVLVLQIGNWTPQLGIVLVADRLTALMLVVSTFVTFAVLIYSSAQSVSENTARTPVAIYHPTYLALVAGVSMAFLAGDLFNLYVGFEVLLSASYVLLTLGGSASRIRAATTYVIVSLLSSVIFLSGIAFIYAAVGTVNMAELAVRLDMLEPGTRMALELVLLVAFAIKAAIFPLSAWLPDSYPTAPAPVTAVFAGLLTKVGIYAILRLETLLFPASQISNLLLAAAGLSLMIGIFGAVAQTDLKRVLSFTLVSHMGYMLFGIGLTTKLGMAATIYYVAHHITVQSTMFLAAGLIEHRGGTTNLIRLGGLAKLAPVIAILFFIPAMNLAGIPPFSGFIGKVGLIQAGIEYDSTAAWILIVVSVLTSLLTLYAIAKIWNRAFWQEPDQDVLENDKPMPKVMIGATSAMVAFSIALTVFAGPIMRYADEAAEAVLERKPYVSAVLGDEAADQLVYHIGSEGQKVVE</sequence>
<accession>A0A022L0P2</accession>
<dbReference type="PANTHER" id="PTHR42703">
    <property type="entry name" value="NADH DEHYDROGENASE"/>
    <property type="match status" value="1"/>
</dbReference>
<feature type="transmembrane region" description="Helical" evidence="8">
    <location>
        <begin position="163"/>
        <end position="188"/>
    </location>
</feature>
<evidence type="ECO:0000313" key="11">
    <source>
        <dbReference type="EMBL" id="EYT50972.1"/>
    </source>
</evidence>
<name>A0A022L0P2_9MICO</name>
<dbReference type="STRING" id="1249481.D641_0100380"/>
<dbReference type="Proteomes" id="UP000019754">
    <property type="component" value="Unassembled WGS sequence"/>
</dbReference>
<dbReference type="GO" id="GO:0008137">
    <property type="term" value="F:NADH dehydrogenase (ubiquinone) activity"/>
    <property type="evidence" value="ECO:0007669"/>
    <property type="project" value="InterPro"/>
</dbReference>
<dbReference type="NCBIfam" id="NF009308">
    <property type="entry name" value="PRK12665.1"/>
    <property type="match status" value="1"/>
</dbReference>
<dbReference type="PANTHER" id="PTHR42703:SF1">
    <property type="entry name" value="NA(+)_H(+) ANTIPORTER SUBUNIT D1"/>
    <property type="match status" value="1"/>
</dbReference>
<feature type="transmembrane region" description="Helical" evidence="8">
    <location>
        <begin position="366"/>
        <end position="387"/>
    </location>
</feature>
<evidence type="ECO:0000256" key="7">
    <source>
        <dbReference type="RuleBase" id="RU000320"/>
    </source>
</evidence>
<feature type="transmembrane region" description="Helical" evidence="8">
    <location>
        <begin position="452"/>
        <end position="475"/>
    </location>
</feature>
<reference evidence="11 12" key="1">
    <citation type="journal article" date="2013" name="Genome Announc.">
        <title>Draft genome sequence of an Actinobacterium, Brachybacterium muris strain UCD-AY4.</title>
        <authorList>
            <person name="Lo J.R."/>
            <person name="Lang J.M."/>
            <person name="Darling A.E."/>
            <person name="Eisen J.A."/>
            <person name="Coil D.A."/>
        </authorList>
    </citation>
    <scope>NUCLEOTIDE SEQUENCE [LARGE SCALE GENOMIC DNA]</scope>
    <source>
        <strain evidence="11 12">UCD-AY4</strain>
    </source>
</reference>
<evidence type="ECO:0000313" key="12">
    <source>
        <dbReference type="Proteomes" id="UP000019754"/>
    </source>
</evidence>
<feature type="transmembrane region" description="Helical" evidence="8">
    <location>
        <begin position="26"/>
        <end position="51"/>
    </location>
</feature>
<dbReference type="OrthoDB" id="9768329at2"/>